<feature type="domain" description="Ig-like" evidence="1">
    <location>
        <begin position="168"/>
        <end position="245"/>
    </location>
</feature>
<dbReference type="EMBL" id="NEEU01000038">
    <property type="protein sequence ID" value="PJD66239.1"/>
    <property type="molecule type" value="Genomic_DNA"/>
</dbReference>
<reference evidence="2 3" key="1">
    <citation type="journal article" date="2017" name="J. Antimicrob. Chemother.">
        <title>Characterization of the population structure, drug resistance mechanisms and plasmids of the community-associated Enterobacter cloacae complex in China.</title>
        <authorList>
            <person name="Zhou K."/>
            <person name="Yu W."/>
            <person name="Cao X."/>
            <person name="Shen P."/>
            <person name="Lu H."/>
            <person name="Luo Q."/>
            <person name="Rossen J.W.A."/>
            <person name="Xiao Y."/>
        </authorList>
    </citation>
    <scope>NUCLEOTIDE SEQUENCE [LARGE SCALE GENOMIC DNA]</scope>
    <source>
        <strain evidence="2">ECC1097</strain>
    </source>
</reference>
<name>A0A222RFX6_9ENTR</name>
<dbReference type="SUPFAM" id="SSF48726">
    <property type="entry name" value="Immunoglobulin"/>
    <property type="match status" value="1"/>
</dbReference>
<dbReference type="Proteomes" id="UP000230495">
    <property type="component" value="Unassembled WGS sequence"/>
</dbReference>
<organism evidence="2">
    <name type="scientific">Enterobacter kobei</name>
    <dbReference type="NCBI Taxonomy" id="208224"/>
    <lineage>
        <taxon>Bacteria</taxon>
        <taxon>Pseudomonadati</taxon>
        <taxon>Pseudomonadota</taxon>
        <taxon>Gammaproteobacteria</taxon>
        <taxon>Enterobacterales</taxon>
        <taxon>Enterobacteriaceae</taxon>
        <taxon>Enterobacter</taxon>
        <taxon>Enterobacter cloacae complex</taxon>
    </lineage>
</organism>
<dbReference type="SMART" id="SM00409">
    <property type="entry name" value="IG"/>
    <property type="match status" value="1"/>
</dbReference>
<dbReference type="OrthoDB" id="6442027at2"/>
<proteinExistence type="predicted"/>
<dbReference type="AlphaFoldDB" id="A0A222RFX6"/>
<dbReference type="RefSeq" id="WP_059287868.1">
    <property type="nucleotide sequence ID" value="NZ_CBDIVE010000003.1"/>
</dbReference>
<evidence type="ECO:0000313" key="2">
    <source>
        <dbReference type="EMBL" id="PJD66239.1"/>
    </source>
</evidence>
<dbReference type="InterPro" id="IPR003599">
    <property type="entry name" value="Ig_sub"/>
</dbReference>
<evidence type="ECO:0000313" key="3">
    <source>
        <dbReference type="Proteomes" id="UP000230495"/>
    </source>
</evidence>
<dbReference type="InterPro" id="IPR007110">
    <property type="entry name" value="Ig-like_dom"/>
</dbReference>
<evidence type="ECO:0000259" key="1">
    <source>
        <dbReference type="PROSITE" id="PS50835"/>
    </source>
</evidence>
<dbReference type="Gene3D" id="2.60.40.10">
    <property type="entry name" value="Immunoglobulins"/>
    <property type="match status" value="1"/>
</dbReference>
<protein>
    <recommendedName>
        <fullName evidence="1">Ig-like domain-containing protein</fullName>
    </recommendedName>
</protein>
<dbReference type="Pfam" id="PF13927">
    <property type="entry name" value="Ig_3"/>
    <property type="match status" value="1"/>
</dbReference>
<dbReference type="InterPro" id="IPR036179">
    <property type="entry name" value="Ig-like_dom_sf"/>
</dbReference>
<dbReference type="PROSITE" id="PS50835">
    <property type="entry name" value="IG_LIKE"/>
    <property type="match status" value="1"/>
</dbReference>
<dbReference type="InterPro" id="IPR013783">
    <property type="entry name" value="Ig-like_fold"/>
</dbReference>
<gene>
    <name evidence="2" type="ORF">B9Q37_25240</name>
</gene>
<accession>A0A222RFX6</accession>
<comment type="caution">
    <text evidence="2">The sequence shown here is derived from an EMBL/GenBank/DDBJ whole genome shotgun (WGS) entry which is preliminary data.</text>
</comment>
<sequence>MQGCANDFGKLIGKVAVLRMAFGCPDAVPALSEWKRLGAMTTKGFDYSMNTVSSEADDSKGLVENLVNNMDFTISGDGEFRKNDKSVEIGAIHMSKYIFDEVQAGRQPTVWVRFDFAGEDAGTYIMGYFNTTSWSGDFGTSDISTFSGEWKVYDADTVVFEIAGDALAFTTNLPSTKTVATGSALNMSVAVTGGTAPYTYVWKKDGSAVSGQTTATFNKASAVSGDAGSYTCEVTDSAGTPVKITSNACAVTVS</sequence>